<keyword evidence="3" id="KW-0596">Phosphopantetheine</keyword>
<evidence type="ECO:0000259" key="6">
    <source>
        <dbReference type="PROSITE" id="PS50075"/>
    </source>
</evidence>
<dbReference type="GO" id="GO:0044550">
    <property type="term" value="P:secondary metabolite biosynthetic process"/>
    <property type="evidence" value="ECO:0007669"/>
    <property type="project" value="UniProtKB-ARBA"/>
</dbReference>
<feature type="domain" description="Carrier" evidence="6">
    <location>
        <begin position="110"/>
        <end position="185"/>
    </location>
</feature>
<dbReference type="Pfam" id="PF00550">
    <property type="entry name" value="PP-binding"/>
    <property type="match status" value="3"/>
</dbReference>
<dbReference type="SMART" id="SM00823">
    <property type="entry name" value="PKS_PP"/>
    <property type="match status" value="3"/>
</dbReference>
<dbReference type="InterPro" id="IPR020806">
    <property type="entry name" value="PKS_PP-bd"/>
</dbReference>
<evidence type="ECO:0000313" key="7">
    <source>
        <dbReference type="EMBL" id="ETX03443.1"/>
    </source>
</evidence>
<sequence>DDQVKIRGFRVELGEIETVLSQHPAVQEAVVVAREGAGQLKQLVAYVISSGEGLSLATGLRAHLKQILPDYMMPSAFVELDNLPLTPSGKVDRRALPAPEVVGFEDTYVPPRTPTEEVLAAIWSDVLGADHLGMHDSFFDLGGHSLLATQVISRIRDAFRTELPVRVVFESPTIAELAMAVDVASQAESAILVPPPIRAVARVGDAPLSYAQQRLWFLDQLEDTSPAYNLPMALRLTGSLDAAALQYALNHMIQCHDVLRTTFPVVADQPVQRVDPNGSCTLDVVDLHHLAAPEQAAELHRRLAQQADCPFDLACGPLLRVTLYVLGDCDQVLLVNMHHIISDAWSLGIWWRELDALYSTQVAGQSSLLSERPLQYADFAQWQRQWLSGEVLATQLAYWEQQLADVPARLELPTDHPRPRVQTFKGQTEWFDVVPPVAEALTALSRRSGVSLFMTLYAAFVVLLYRYSGQDDIVIGTPIANRHYREIESTLGFFVNTLALRTDVSGQPSFDTLLKRVRQVMLSGYAHQDIPFEQILSELDVERTLSHAPLFQVMFALDNAPAAPFAFGDLEVTPVAVDNVTAKFDLTLYLSENSQAGSSRSKAGLKGGIEYNTDLFECETIQRMISHFQQLLAGLVADPNQPIDTLPLLSEAERQQVLLAWNNTRTTYPHDLCIHQLFEHRVEQQPDAIALVFDETCLTYSQLNRRANQLAHYLQELGVGPEVMVGLCLERSPEMVVGVLGILKAGGAYLPLDPAYPRERLTFMLADTNAPVILTQQQVRHQVADTEAEIICLDTAWEQWSGKSTATPVTHLTAQHLAYVMYTSGSTGRPKGIGITHQSVVRLVKETNYIDLGPTDIMALASNSAFDAATFELWGALLNGARLAGLSREVALSPRALQQAIRTQGITTLFLTTALFNQIAQEEPEAFRAMPNLLFGGEAVEVRRVQEVLQHGSPARLLHVYGPTENTTFTTWHRVQAVPDEAVTVPIGRPLANTQIYILDRQLQPVPIGIPGELCMGGDGLARAYYNRPALTAAQFIPNPFGAGCLYKSGDLARYLPDGSIEFLGRIDTQVKLRGFRIEPGEIEVALSQHEAVQEALVLVREHPPGHKQLASYIVSGEPDTTTLIPALTAHLKQSLPDYMIPSAFVVLDRFPLNPNGKVDRQALPAPETSGLEGTYVAPRTPTEEVLVAIWSDVLGVDHLGIHDNFFDLGGHSLLAIRIISRLQEVLQVTLSVRMVFEAPTIDQLAAAIETARYAESSLPVPPPLRPMGRQEPLPLSYAQQRLWFLNRLEGPSSTYNVPIAFRLSGQLHVTALEQALNAMVRRHEILRTIFPMVEGEPIQHILPTLSLPLPSIGLQHLSGLEQAAELHHRLSQEAARPFDLSQGPLLRMTLFELDDHESVLLVNMHHIIADDWSMEIWWHELDILYRACTQPQDTASVSPLPPLIVQYADFAQWQREWLTGEVLERQLAYWQDQLEAAPTLLPLPTDRPRPREQTFNGRIERFELDAQLAEAVRDFGRQAGASPFMVFLAAFAALLSRYSGQEDLVIGTPVANRPTREMETVIGLSTNTLALRLDLTGDPGFDMLLKHVQRVTLDAFLHQDIPFEQLVSELNIERNLSHSPLFQVVLVWQNLRPEPVGLGDLHLSPVDVDIVTARFDLVLYLTEIESDDDLNLKPRLGVAIEYNTDLFERSTITRMVGHFEQLLDGIMADPAQPIHTLPLLTQAERHQLLDTRNATQTTYPRAQCAHQLIEAQAQLRPMAQAVVHPPPGPNASLTYGALNQRANQLAHYLRKLGVGPEVIVAVYLERSLDMVISLLAVLKAGGTYTPIDPGYPPERVKFILADTQTPVLLTQTNLAEPLVDAQVEAICLDRDWPAVARESTVNPVNEVTSDHLAYLIYTSGSTGRPKGVQVTHGSLLNLIFWLHRLYDLTDADRVPQCSGLSFDVSVYDIWPCLTAGATLCLPLPEVLYDPLELQDWLLTNRITKGFIVTALAERLLSLEWPSDTPLQRVMAGGEKLRRVPAPHHPFKYYNGYGPAENTVITTCGLIPPNEKTDTIPLLGRPIDNVQVYILDRQWQPVPTGVYGDLCIGGDSLSRGYLRRPGLTAERFLPNPFSPTPGARMYTTGDLVRYLPNSEIEFVGRMDHQIKIRGFRIELGEIESVLAGHAQVQAATVLAWDMESDQSDKRLVAYLVLDPEQPPTAEALRDYLKAQLPEYMVPAVFVPLEALPLTPNGKVDRRALPAPDQAQATLNEDYVSPQSDLEKALAAIWQEVLSLDQVGIHDNFFAVGGHSLSIINVHAKLADLTTRDVSITDLFRYPTIASLAQYLGQSQPEPASAQPYTERAQSRREAHQRQVARPPRRRPRSRS</sequence>
<dbReference type="CDD" id="cd19531">
    <property type="entry name" value="LCL_NRPS-like"/>
    <property type="match status" value="2"/>
</dbReference>
<dbReference type="Gene3D" id="1.10.1200.10">
    <property type="entry name" value="ACP-like"/>
    <property type="match status" value="3"/>
</dbReference>
<evidence type="ECO:0000256" key="2">
    <source>
        <dbReference type="ARBA" id="ARBA00006432"/>
    </source>
</evidence>
<dbReference type="PANTHER" id="PTHR45527:SF14">
    <property type="entry name" value="PLIPASTATIN SYNTHASE SUBUNIT B"/>
    <property type="match status" value="1"/>
</dbReference>
<dbReference type="FunFam" id="3.40.50.980:FF:000001">
    <property type="entry name" value="Non-ribosomal peptide synthetase"/>
    <property type="match status" value="2"/>
</dbReference>
<dbReference type="InterPro" id="IPR023213">
    <property type="entry name" value="CAT-like_dom_sf"/>
</dbReference>
<organism evidence="7 8">
    <name type="scientific">Entotheonella factor</name>
    <dbReference type="NCBI Taxonomy" id="1429438"/>
    <lineage>
        <taxon>Bacteria</taxon>
        <taxon>Pseudomonadati</taxon>
        <taxon>Nitrospinota/Tectimicrobiota group</taxon>
        <taxon>Candidatus Tectimicrobiota</taxon>
        <taxon>Candidatus Entotheonellia</taxon>
        <taxon>Candidatus Entotheonellales</taxon>
        <taxon>Candidatus Entotheonellaceae</taxon>
        <taxon>Candidatus Entotheonella</taxon>
    </lineage>
</organism>
<dbReference type="GO" id="GO:0005737">
    <property type="term" value="C:cytoplasm"/>
    <property type="evidence" value="ECO:0007669"/>
    <property type="project" value="TreeGrafter"/>
</dbReference>
<dbReference type="InterPro" id="IPR036736">
    <property type="entry name" value="ACP-like_sf"/>
</dbReference>
<comment type="caution">
    <text evidence="7">The sequence shown here is derived from an EMBL/GenBank/DDBJ whole genome shotgun (WGS) entry which is preliminary data.</text>
</comment>
<feature type="non-terminal residue" evidence="7">
    <location>
        <position position="1"/>
    </location>
</feature>
<dbReference type="CDD" id="cd12117">
    <property type="entry name" value="A_NRPS_Srf_like"/>
    <property type="match status" value="1"/>
</dbReference>
<gene>
    <name evidence="7" type="ORF">ETSY1_00010</name>
</gene>
<dbReference type="Gene3D" id="3.30.300.30">
    <property type="match status" value="3"/>
</dbReference>
<dbReference type="InterPro" id="IPR006162">
    <property type="entry name" value="Ppantetheine_attach_site"/>
</dbReference>
<keyword evidence="4" id="KW-0597">Phosphoprotein</keyword>
<dbReference type="NCBIfam" id="NF003417">
    <property type="entry name" value="PRK04813.1"/>
    <property type="match status" value="3"/>
</dbReference>
<dbReference type="FunFam" id="1.10.1200.10:FF:000005">
    <property type="entry name" value="Nonribosomal peptide synthetase 1"/>
    <property type="match status" value="1"/>
</dbReference>
<dbReference type="GO" id="GO:0031177">
    <property type="term" value="F:phosphopantetheine binding"/>
    <property type="evidence" value="ECO:0007669"/>
    <property type="project" value="InterPro"/>
</dbReference>
<dbReference type="Proteomes" id="UP000019141">
    <property type="component" value="Unassembled WGS sequence"/>
</dbReference>
<dbReference type="InterPro" id="IPR010071">
    <property type="entry name" value="AA_adenyl_dom"/>
</dbReference>
<dbReference type="PANTHER" id="PTHR45527">
    <property type="entry name" value="NONRIBOSOMAL PEPTIDE SYNTHETASE"/>
    <property type="match status" value="1"/>
</dbReference>
<dbReference type="InterPro" id="IPR025110">
    <property type="entry name" value="AMP-bd_C"/>
</dbReference>
<feature type="region of interest" description="Disordered" evidence="5">
    <location>
        <begin position="2329"/>
        <end position="2367"/>
    </location>
</feature>
<dbReference type="Gene3D" id="3.30.559.10">
    <property type="entry name" value="Chloramphenicol acetyltransferase-like domain"/>
    <property type="match status" value="2"/>
</dbReference>
<evidence type="ECO:0000256" key="1">
    <source>
        <dbReference type="ARBA" id="ARBA00001957"/>
    </source>
</evidence>
<dbReference type="Gene3D" id="2.30.38.10">
    <property type="entry name" value="Luciferase, Domain 3"/>
    <property type="match status" value="2"/>
</dbReference>
<dbReference type="Pfam" id="PF13193">
    <property type="entry name" value="AMP-binding_C"/>
    <property type="match status" value="3"/>
</dbReference>
<dbReference type="CDD" id="cd05930">
    <property type="entry name" value="A_NRPS"/>
    <property type="match status" value="1"/>
</dbReference>
<evidence type="ECO:0000256" key="5">
    <source>
        <dbReference type="SAM" id="MobiDB-lite"/>
    </source>
</evidence>
<dbReference type="GO" id="GO:0072330">
    <property type="term" value="P:monocarboxylic acid biosynthetic process"/>
    <property type="evidence" value="ECO:0007669"/>
    <property type="project" value="UniProtKB-ARBA"/>
</dbReference>
<dbReference type="GO" id="GO:0043041">
    <property type="term" value="P:amino acid activation for nonribosomal peptide biosynthetic process"/>
    <property type="evidence" value="ECO:0007669"/>
    <property type="project" value="TreeGrafter"/>
</dbReference>
<dbReference type="SUPFAM" id="SSF52777">
    <property type="entry name" value="CoA-dependent acyltransferases"/>
    <property type="match status" value="4"/>
</dbReference>
<dbReference type="GO" id="GO:0003824">
    <property type="term" value="F:catalytic activity"/>
    <property type="evidence" value="ECO:0007669"/>
    <property type="project" value="InterPro"/>
</dbReference>
<dbReference type="Pfam" id="PF00668">
    <property type="entry name" value="Condensation"/>
    <property type="match status" value="2"/>
</dbReference>
<dbReference type="HOGENOM" id="CLU_228574_0_0_7"/>
<dbReference type="InterPro" id="IPR001242">
    <property type="entry name" value="Condensation_dom"/>
</dbReference>
<dbReference type="FunFam" id="3.30.300.30:FF:000010">
    <property type="entry name" value="Enterobactin synthetase component F"/>
    <property type="match status" value="3"/>
</dbReference>
<evidence type="ECO:0000256" key="4">
    <source>
        <dbReference type="ARBA" id="ARBA00022553"/>
    </source>
</evidence>
<dbReference type="InterPro" id="IPR009081">
    <property type="entry name" value="PP-bd_ACP"/>
</dbReference>
<proteinExistence type="inferred from homology"/>
<dbReference type="InterPro" id="IPR020845">
    <property type="entry name" value="AMP-binding_CS"/>
</dbReference>
<dbReference type="PATRIC" id="fig|1429438.4.peg.198"/>
<dbReference type="FunFam" id="3.30.559.10:FF:000012">
    <property type="entry name" value="Non-ribosomal peptide synthetase"/>
    <property type="match status" value="1"/>
</dbReference>
<accession>W4LZW5</accession>
<reference evidence="7 8" key="1">
    <citation type="journal article" date="2014" name="Nature">
        <title>An environmental bacterial taxon with a large and distinct metabolic repertoire.</title>
        <authorList>
            <person name="Wilson M.C."/>
            <person name="Mori T."/>
            <person name="Ruckert C."/>
            <person name="Uria A.R."/>
            <person name="Helf M.J."/>
            <person name="Takada K."/>
            <person name="Gernert C."/>
            <person name="Steffens U.A."/>
            <person name="Heycke N."/>
            <person name="Schmitt S."/>
            <person name="Rinke C."/>
            <person name="Helfrich E.J."/>
            <person name="Brachmann A.O."/>
            <person name="Gurgui C."/>
            <person name="Wakimoto T."/>
            <person name="Kracht M."/>
            <person name="Crusemann M."/>
            <person name="Hentschel U."/>
            <person name="Abe I."/>
            <person name="Matsunaga S."/>
            <person name="Kalinowski J."/>
            <person name="Takeyama H."/>
            <person name="Piel J."/>
        </authorList>
    </citation>
    <scope>NUCLEOTIDE SEQUENCE [LARGE SCALE GENOMIC DNA]</scope>
    <source>
        <strain evidence="8">TSY1</strain>
    </source>
</reference>
<dbReference type="FunFam" id="3.30.559.30:FF:000001">
    <property type="entry name" value="Non-ribosomal peptide synthetase"/>
    <property type="match status" value="1"/>
</dbReference>
<comment type="similarity">
    <text evidence="2">Belongs to the ATP-dependent AMP-binding enzyme family.</text>
</comment>
<evidence type="ECO:0000313" key="8">
    <source>
        <dbReference type="Proteomes" id="UP000019141"/>
    </source>
</evidence>
<dbReference type="EMBL" id="AZHW01000047">
    <property type="protein sequence ID" value="ETX03443.1"/>
    <property type="molecule type" value="Genomic_DNA"/>
</dbReference>
<comment type="cofactor">
    <cofactor evidence="1">
        <name>pantetheine 4'-phosphate</name>
        <dbReference type="ChEBI" id="CHEBI:47942"/>
    </cofactor>
</comment>
<dbReference type="SUPFAM" id="SSF47336">
    <property type="entry name" value="ACP-like"/>
    <property type="match status" value="3"/>
</dbReference>
<dbReference type="PROSITE" id="PS00012">
    <property type="entry name" value="PHOSPHOPANTETHEINE"/>
    <property type="match status" value="2"/>
</dbReference>
<dbReference type="PROSITE" id="PS50075">
    <property type="entry name" value="CARRIER"/>
    <property type="match status" value="3"/>
</dbReference>
<dbReference type="PROSITE" id="PS00455">
    <property type="entry name" value="AMP_BINDING"/>
    <property type="match status" value="2"/>
</dbReference>
<dbReference type="Gene3D" id="3.40.50.980">
    <property type="match status" value="4"/>
</dbReference>
<feature type="domain" description="Carrier" evidence="6">
    <location>
        <begin position="2256"/>
        <end position="2331"/>
    </location>
</feature>
<feature type="compositionally biased region" description="Basic residues" evidence="5">
    <location>
        <begin position="2358"/>
        <end position="2367"/>
    </location>
</feature>
<dbReference type="NCBIfam" id="TIGR01733">
    <property type="entry name" value="AA-adenyl-dom"/>
    <property type="match status" value="2"/>
</dbReference>
<dbReference type="FunFam" id="1.10.1200.10:FF:000016">
    <property type="entry name" value="Non-ribosomal peptide synthase"/>
    <property type="match status" value="2"/>
</dbReference>
<dbReference type="FunFam" id="2.30.38.10:FF:000001">
    <property type="entry name" value="Non-ribosomal peptide synthetase PvdI"/>
    <property type="match status" value="2"/>
</dbReference>
<dbReference type="InterPro" id="IPR000873">
    <property type="entry name" value="AMP-dep_synth/lig_dom"/>
</dbReference>
<dbReference type="FunFam" id="3.40.50.12780:FF:000012">
    <property type="entry name" value="Non-ribosomal peptide synthetase"/>
    <property type="match status" value="2"/>
</dbReference>
<protein>
    <recommendedName>
        <fullName evidence="6">Carrier domain-containing protein</fullName>
    </recommendedName>
</protein>
<evidence type="ECO:0000256" key="3">
    <source>
        <dbReference type="ARBA" id="ARBA00022450"/>
    </source>
</evidence>
<dbReference type="InterPro" id="IPR045851">
    <property type="entry name" value="AMP-bd_C_sf"/>
</dbReference>
<dbReference type="Pfam" id="PF00501">
    <property type="entry name" value="AMP-binding"/>
    <property type="match status" value="2"/>
</dbReference>
<dbReference type="Gene3D" id="3.30.559.30">
    <property type="entry name" value="Nonribosomal peptide synthetase, condensation domain"/>
    <property type="match status" value="2"/>
</dbReference>
<keyword evidence="8" id="KW-1185">Reference proteome</keyword>
<feature type="domain" description="Carrier" evidence="6">
    <location>
        <begin position="1178"/>
        <end position="1253"/>
    </location>
</feature>
<dbReference type="SUPFAM" id="SSF56801">
    <property type="entry name" value="Acetyl-CoA synthetase-like"/>
    <property type="match status" value="3"/>
</dbReference>
<name>W4LZW5_ENTF1</name>